<sequence>MSDLQSVEERIRRRQEKREERRKRDGVNCNLCCTDEETGTPGCIEESCKAICHNYCPKCPTDNKMAKVVPTDHGNPETQEMQRGGRKTRRKRRKKRRKSRKKRKKTKRKRKRKRRRKKSKKVRRK</sequence>
<proteinExistence type="predicted"/>
<organism evidence="2">
    <name type="scientific">viral metagenome</name>
    <dbReference type="NCBI Taxonomy" id="1070528"/>
    <lineage>
        <taxon>unclassified sequences</taxon>
        <taxon>metagenomes</taxon>
        <taxon>organismal metagenomes</taxon>
    </lineage>
</organism>
<feature type="region of interest" description="Disordered" evidence="1">
    <location>
        <begin position="1"/>
        <end position="25"/>
    </location>
</feature>
<reference evidence="2" key="1">
    <citation type="journal article" date="2020" name="Nature">
        <title>Giant virus diversity and host interactions through global metagenomics.</title>
        <authorList>
            <person name="Schulz F."/>
            <person name="Roux S."/>
            <person name="Paez-Espino D."/>
            <person name="Jungbluth S."/>
            <person name="Walsh D.A."/>
            <person name="Denef V.J."/>
            <person name="McMahon K.D."/>
            <person name="Konstantinidis K.T."/>
            <person name="Eloe-Fadrosh E.A."/>
            <person name="Kyrpides N.C."/>
            <person name="Woyke T."/>
        </authorList>
    </citation>
    <scope>NUCLEOTIDE SEQUENCE</scope>
    <source>
        <strain evidence="2">GVMAG-S-1102244-55</strain>
    </source>
</reference>
<dbReference type="AlphaFoldDB" id="A0A6C0KDP2"/>
<feature type="compositionally biased region" description="Basic and acidic residues" evidence="1">
    <location>
        <begin position="7"/>
        <end position="25"/>
    </location>
</feature>
<evidence type="ECO:0000313" key="2">
    <source>
        <dbReference type="EMBL" id="QHU14830.1"/>
    </source>
</evidence>
<accession>A0A6C0KDP2</accession>
<feature type="compositionally biased region" description="Basic residues" evidence="1">
    <location>
        <begin position="84"/>
        <end position="125"/>
    </location>
</feature>
<protein>
    <submittedName>
        <fullName evidence="2">Uncharacterized protein</fullName>
    </submittedName>
</protein>
<evidence type="ECO:0000256" key="1">
    <source>
        <dbReference type="SAM" id="MobiDB-lite"/>
    </source>
</evidence>
<name>A0A6C0KDP2_9ZZZZ</name>
<dbReference type="EMBL" id="MN740847">
    <property type="protein sequence ID" value="QHU14830.1"/>
    <property type="molecule type" value="Genomic_DNA"/>
</dbReference>
<feature type="region of interest" description="Disordered" evidence="1">
    <location>
        <begin position="63"/>
        <end position="125"/>
    </location>
</feature>